<reference evidence="3" key="2">
    <citation type="submission" date="2025-08" db="UniProtKB">
        <authorList>
            <consortium name="Ensembl"/>
        </authorList>
    </citation>
    <scope>IDENTIFICATION</scope>
</reference>
<sequence length="86" mass="9232">MDRKLIFVLLLSGYIFTKPVAAQTPGPPDTPGLPAMVIAILALIAGIIGITIGSVSLFFILQMRNQVSPRVSETPGQTEQKEDLPQ</sequence>
<proteinExistence type="predicted"/>
<feature type="chain" id="PRO_5021451074" description="Glycophorin-A" evidence="2">
    <location>
        <begin position="23"/>
        <end position="86"/>
    </location>
</feature>
<evidence type="ECO:0000313" key="3">
    <source>
        <dbReference type="Ensembl" id="ENSBIXP00000029965.1"/>
    </source>
</evidence>
<dbReference type="STRING" id="30522.A0A4W2DTP4"/>
<evidence type="ECO:0000256" key="1">
    <source>
        <dbReference type="SAM" id="Phobius"/>
    </source>
</evidence>
<keyword evidence="4" id="KW-1185">Reference proteome</keyword>
<reference evidence="3" key="3">
    <citation type="submission" date="2025-09" db="UniProtKB">
        <authorList>
            <consortium name="Ensembl"/>
        </authorList>
    </citation>
    <scope>IDENTIFICATION</scope>
</reference>
<organism evidence="3 4">
    <name type="scientific">Bos indicus x Bos taurus</name>
    <name type="common">Hybrid cattle</name>
    <dbReference type="NCBI Taxonomy" id="30522"/>
    <lineage>
        <taxon>Eukaryota</taxon>
        <taxon>Metazoa</taxon>
        <taxon>Chordata</taxon>
        <taxon>Craniata</taxon>
        <taxon>Vertebrata</taxon>
        <taxon>Euteleostomi</taxon>
        <taxon>Mammalia</taxon>
        <taxon>Eutheria</taxon>
        <taxon>Laurasiatheria</taxon>
        <taxon>Artiodactyla</taxon>
        <taxon>Ruminantia</taxon>
        <taxon>Pecora</taxon>
        <taxon>Bovidae</taxon>
        <taxon>Bovinae</taxon>
        <taxon>Bos</taxon>
    </lineage>
</organism>
<feature type="transmembrane region" description="Helical" evidence="1">
    <location>
        <begin position="38"/>
        <end position="61"/>
    </location>
</feature>
<evidence type="ECO:0008006" key="5">
    <source>
        <dbReference type="Google" id="ProtNLM"/>
    </source>
</evidence>
<name>A0A4W2DTP4_BOBOX</name>
<dbReference type="Ensembl" id="ENSBIXT00000005481.1">
    <property type="protein sequence ID" value="ENSBIXP00000029965.1"/>
    <property type="gene ID" value="ENSBIXG00000011737.1"/>
</dbReference>
<keyword evidence="1" id="KW-0472">Membrane</keyword>
<keyword evidence="2" id="KW-0732">Signal</keyword>
<dbReference type="Proteomes" id="UP000314981">
    <property type="component" value="Chromosome 17"/>
</dbReference>
<reference evidence="3 4" key="1">
    <citation type="submission" date="2018-11" db="EMBL/GenBank/DDBJ databases">
        <title>Haplotype-resolved cattle genomes.</title>
        <authorList>
            <person name="Low W.Y."/>
            <person name="Tearle R."/>
            <person name="Bickhart D.M."/>
            <person name="Rosen B.D."/>
            <person name="Koren S."/>
            <person name="Rhie A."/>
            <person name="Hiendleder S."/>
            <person name="Phillippy A.M."/>
            <person name="Smith T.P.L."/>
            <person name="Williams J.L."/>
        </authorList>
    </citation>
    <scope>NUCLEOTIDE SEQUENCE [LARGE SCALE GENOMIC DNA]</scope>
</reference>
<keyword evidence="1" id="KW-0812">Transmembrane</keyword>
<accession>A0A4W2DTP4</accession>
<keyword evidence="1" id="KW-1133">Transmembrane helix</keyword>
<dbReference type="AlphaFoldDB" id="A0A4W2DTP4"/>
<evidence type="ECO:0000256" key="2">
    <source>
        <dbReference type="SAM" id="SignalP"/>
    </source>
</evidence>
<feature type="signal peptide" evidence="2">
    <location>
        <begin position="1"/>
        <end position="22"/>
    </location>
</feature>
<protein>
    <recommendedName>
        <fullName evidence="5">Glycophorin-A</fullName>
    </recommendedName>
</protein>
<evidence type="ECO:0000313" key="4">
    <source>
        <dbReference type="Proteomes" id="UP000314981"/>
    </source>
</evidence>